<reference evidence="2 3" key="1">
    <citation type="journal article" date="2019" name="Sci. Rep.">
        <title>Comparative genomics of chytrid fungi reveal insights into the obligate biotrophic and pathogenic lifestyle of Synchytrium endobioticum.</title>
        <authorList>
            <person name="van de Vossenberg B.T.L.H."/>
            <person name="Warris S."/>
            <person name="Nguyen H.D.T."/>
            <person name="van Gent-Pelzer M.P.E."/>
            <person name="Joly D.L."/>
            <person name="van de Geest H.C."/>
            <person name="Bonants P.J.M."/>
            <person name="Smith D.S."/>
            <person name="Levesque C.A."/>
            <person name="van der Lee T.A.J."/>
        </authorList>
    </citation>
    <scope>NUCLEOTIDE SEQUENCE [LARGE SCALE GENOMIC DNA]</scope>
    <source>
        <strain evidence="2 3">CBS 809.83</strain>
    </source>
</reference>
<feature type="region of interest" description="Disordered" evidence="1">
    <location>
        <begin position="295"/>
        <end position="383"/>
    </location>
</feature>
<sequence length="383" mass="42328">MKILSVSFLQDWDLVSPANNTVNFVESGSSDVLSAKIRNGNYTVADFPDAMASAMNAVGSQSYSVSYDGVTRRLTVSTSGSKDFKVLPGSRGTTSYILTGMSRWSETGYGKSFTMKNNLNLSSSYPVLLVSNIPVRGARYLSDFNDAAQSVVSTIIPDSFGDIVTHSNEGEFMAVGETISKIEFYLIDSFTGNEVSLNSPVKTQMEIEPTGTPIEKVEEQPTVPESEPTGAEKIESNGVEAPSTKPKKTRSPAQVEALKKATATRAKNLKEFGVKKRQLDEESEKALRLIEAKRILQMEREEKKKKREENSKKREENSKKRQSTLLTNKRKTREQEELAKYADVPDTGNGMTSVTFDPYEDGYGPNRYEGDHYGEDDYGGIFG</sequence>
<dbReference type="Proteomes" id="UP000318582">
    <property type="component" value="Unassembled WGS sequence"/>
</dbReference>
<keyword evidence="3" id="KW-1185">Reference proteome</keyword>
<name>A0A507DS83_9FUNG</name>
<organism evidence="2 3">
    <name type="scientific">Powellomyces hirtus</name>
    <dbReference type="NCBI Taxonomy" id="109895"/>
    <lineage>
        <taxon>Eukaryota</taxon>
        <taxon>Fungi</taxon>
        <taxon>Fungi incertae sedis</taxon>
        <taxon>Chytridiomycota</taxon>
        <taxon>Chytridiomycota incertae sedis</taxon>
        <taxon>Chytridiomycetes</taxon>
        <taxon>Spizellomycetales</taxon>
        <taxon>Powellomycetaceae</taxon>
        <taxon>Powellomyces</taxon>
    </lineage>
</organism>
<dbReference type="EMBL" id="QEAQ01000200">
    <property type="protein sequence ID" value="TPX53730.1"/>
    <property type="molecule type" value="Genomic_DNA"/>
</dbReference>
<protein>
    <submittedName>
        <fullName evidence="2">Uncharacterized protein</fullName>
    </submittedName>
</protein>
<dbReference type="AlphaFoldDB" id="A0A507DS83"/>
<evidence type="ECO:0000313" key="2">
    <source>
        <dbReference type="EMBL" id="TPX53730.1"/>
    </source>
</evidence>
<accession>A0A507DS83</accession>
<gene>
    <name evidence="2" type="ORF">PhCBS80983_g06199</name>
</gene>
<feature type="region of interest" description="Disordered" evidence="1">
    <location>
        <begin position="206"/>
        <end position="254"/>
    </location>
</feature>
<proteinExistence type="predicted"/>
<evidence type="ECO:0000256" key="1">
    <source>
        <dbReference type="SAM" id="MobiDB-lite"/>
    </source>
</evidence>
<comment type="caution">
    <text evidence="2">The sequence shown here is derived from an EMBL/GenBank/DDBJ whole genome shotgun (WGS) entry which is preliminary data.</text>
</comment>
<feature type="compositionally biased region" description="Basic and acidic residues" evidence="1">
    <location>
        <begin position="295"/>
        <end position="319"/>
    </location>
</feature>
<evidence type="ECO:0000313" key="3">
    <source>
        <dbReference type="Proteomes" id="UP000318582"/>
    </source>
</evidence>